<feature type="region of interest" description="Disordered" evidence="1">
    <location>
        <begin position="1"/>
        <end position="44"/>
    </location>
</feature>
<sequence length="1331" mass="155165">MLNSKKRRRKKKKSENLLNVKKKVTTQVPEKQTKSKPKLNQNYKKEELEVQSALSARKKTDSDLDTRLIDRQVSFFVYNVDANNFDEATDDNGSEQSLKTDDNALQLASSFVQIDDESPVEKCKKQKIVFADDDLLYFPRHRKIERKIEDPLNVRDDGLYEPIKPRDSKGMLLQLNRFKEENSSDWLTESNQMVGLKNFVQSSRLIRTETSKEFTTIPYASEPFSNRGDQRHSEINREKILKIHIHDVTFHSHPYLNKEQILARNIESLYKQYTQRRAMASSERLLMKLTALRRLQMLTINEGSNVDNRFSYKNDIRDLRNHLHRNQRIDRDILTSILEQWKSLKKVRKDQGFTSTNIKLSIRTDAVDESADREMYDRNFELELNEIFEESMEDYLKDRKHRKSDAQNSQDFELIKKLVKPDIEIIREQLMTEYSKCMRPPGEPLIFVELNKTNDPIDSNRIRNNFANSKFLLQISFDKTKLNSLRNVQSIVGDRIILDAIYSVKFRSNVPTNIRLIIYEEKMLKTRKKCAQLIIPVPNAYEVFKNSDTSFLSFESTKNRISGKIGMKIGWSYFDEPENRNFFRKNRLVEQATNKIQSWYDDYMIDPLDPEARSLIEIINKPNDIIEGDSTSSSKQFRLNENIFAFCKPAEQNTRRLNILTARFNSHLRFKDEKFVPLEDREIYYSDGDHDDNIIEDLNWLTIDVQRHKGKKYLLEVFDVIKNHCEIINKSVEMNDLLIGDNALSFSALVSSFMNMFGPKRPLNPLRKHIPPSRVTFKPSLVDNFKVIVNVLRASGVPHRQAEPIVPTRRSSVLSSNHSQRSGIVNPFVVVQYKGKTMRTSTAEGSNPTWNEQMVLSTGSINSHHRTKDYLCLQMFDEQVEDLFEEDRMKANEIYQKVSSKWLAEIRIPFYTIYSMQRIEGIFEMTTPSILLGYTKQTVIWPDSSIERTPEIRSSIYLTISVSLEPLFDPVELTTSNLECTELANVKNRVQEWYYQFMEEFPSRCQDPFVSLSNGKRVCITRLVGPIELPFENNNIAEFLIRRFVAMIPVLQIGDFCTKLKGIWLTNDQMMTFMTSSAKDLGVLLCCYYLSLGYRAFLALGSAFPNGDTTFVLIKENGEYVLVDPFTGKKYSATDVNCTLTKVYCLINNENIWANIQKENRVYMTKFDVINSTFWRPCFNKSHRAPTELVHDKDFQYTNSDDVSELIVAIEQKIVKKISSWRTNRKTIFNRSLNETLREILVSLEEDICYEYEHKSYMEKLNGIASSYKICGHTLNTRYTNLSDIVSRVKATLIHSSTDNRVEFSLGVHIQPYPNNVLSVWIFLLSLVPKF</sequence>
<dbReference type="Pfam" id="PF00168">
    <property type="entry name" value="C2"/>
    <property type="match status" value="1"/>
</dbReference>
<dbReference type="OrthoDB" id="2162143at2759"/>
<dbReference type="InterPro" id="IPR056288">
    <property type="entry name" value="CEP76_C"/>
</dbReference>
<evidence type="ECO:0000313" key="3">
    <source>
        <dbReference type="EMBL" id="KAJ6629951.1"/>
    </source>
</evidence>
<dbReference type="PANTHER" id="PTHR20837:SF0">
    <property type="entry name" value="COILED-COIL AND C2 DOMAIN-CONTAINING PROTEIN 2A"/>
    <property type="match status" value="1"/>
</dbReference>
<dbReference type="GO" id="GO:1904491">
    <property type="term" value="P:protein localization to ciliary transition zone"/>
    <property type="evidence" value="ECO:0007669"/>
    <property type="project" value="TreeGrafter"/>
</dbReference>
<dbReference type="SUPFAM" id="SSF49562">
    <property type="entry name" value="C2 domain (Calcium/lipid-binding domain, CaLB)"/>
    <property type="match status" value="1"/>
</dbReference>
<dbReference type="GO" id="GO:0035869">
    <property type="term" value="C:ciliary transition zone"/>
    <property type="evidence" value="ECO:0007669"/>
    <property type="project" value="TreeGrafter"/>
</dbReference>
<organism evidence="3 4">
    <name type="scientific">Pseudolycoriella hygida</name>
    <dbReference type="NCBI Taxonomy" id="35572"/>
    <lineage>
        <taxon>Eukaryota</taxon>
        <taxon>Metazoa</taxon>
        <taxon>Ecdysozoa</taxon>
        <taxon>Arthropoda</taxon>
        <taxon>Hexapoda</taxon>
        <taxon>Insecta</taxon>
        <taxon>Pterygota</taxon>
        <taxon>Neoptera</taxon>
        <taxon>Endopterygota</taxon>
        <taxon>Diptera</taxon>
        <taxon>Nematocera</taxon>
        <taxon>Sciaroidea</taxon>
        <taxon>Sciaridae</taxon>
        <taxon>Pseudolycoriella</taxon>
    </lineage>
</organism>
<dbReference type="Gene3D" id="2.60.40.150">
    <property type="entry name" value="C2 domain"/>
    <property type="match status" value="1"/>
</dbReference>
<dbReference type="SMART" id="SM00239">
    <property type="entry name" value="C2"/>
    <property type="match status" value="1"/>
</dbReference>
<reference evidence="3" key="1">
    <citation type="submission" date="2022-07" db="EMBL/GenBank/DDBJ databases">
        <authorList>
            <person name="Trinca V."/>
            <person name="Uliana J.V.C."/>
            <person name="Torres T.T."/>
            <person name="Ward R.J."/>
            <person name="Monesi N."/>
        </authorList>
    </citation>
    <scope>NUCLEOTIDE SEQUENCE</scope>
    <source>
        <strain evidence="3">HSMRA1968</strain>
        <tissue evidence="3">Whole embryos</tissue>
    </source>
</reference>
<dbReference type="GO" id="GO:1905515">
    <property type="term" value="P:non-motile cilium assembly"/>
    <property type="evidence" value="ECO:0007669"/>
    <property type="project" value="TreeGrafter"/>
</dbReference>
<comment type="caution">
    <text evidence="3">The sequence shown here is derived from an EMBL/GenBank/DDBJ whole genome shotgun (WGS) entry which is preliminary data.</text>
</comment>
<evidence type="ECO:0000259" key="2">
    <source>
        <dbReference type="PROSITE" id="PS50004"/>
    </source>
</evidence>
<dbReference type="InterPro" id="IPR056290">
    <property type="entry name" value="CEPT76/DRC7_peptidase-like_dom"/>
</dbReference>
<protein>
    <submittedName>
        <fullName evidence="3">Coiled-coil and C2 domain-containing protein 2A</fullName>
    </submittedName>
</protein>
<dbReference type="Pfam" id="PF24656">
    <property type="entry name" value="CEPT76_peptidase"/>
    <property type="match status" value="1"/>
</dbReference>
<feature type="compositionally biased region" description="Basic residues" evidence="1">
    <location>
        <begin position="1"/>
        <end position="13"/>
    </location>
</feature>
<evidence type="ECO:0000313" key="4">
    <source>
        <dbReference type="Proteomes" id="UP001151699"/>
    </source>
</evidence>
<keyword evidence="4" id="KW-1185">Reference proteome</keyword>
<dbReference type="Pfam" id="PF24652">
    <property type="entry name" value="CEP76_C"/>
    <property type="match status" value="1"/>
</dbReference>
<dbReference type="Proteomes" id="UP001151699">
    <property type="component" value="Unassembled WGS sequence"/>
</dbReference>
<dbReference type="InterPro" id="IPR000008">
    <property type="entry name" value="C2_dom"/>
</dbReference>
<gene>
    <name evidence="3" type="primary">Cc2d2a</name>
    <name evidence="3" type="ORF">Bhyg_15780</name>
</gene>
<proteinExistence type="predicted"/>
<evidence type="ECO:0000256" key="1">
    <source>
        <dbReference type="SAM" id="MobiDB-lite"/>
    </source>
</evidence>
<dbReference type="InterPro" id="IPR052434">
    <property type="entry name" value="Tectonic-like_complex_comp"/>
</dbReference>
<dbReference type="PANTHER" id="PTHR20837">
    <property type="entry name" value="CENTROSOMAL PROTEIN-RELATED"/>
    <property type="match status" value="1"/>
</dbReference>
<feature type="domain" description="C2" evidence="2">
    <location>
        <begin position="767"/>
        <end position="923"/>
    </location>
</feature>
<accession>A0A9Q0MJJ4</accession>
<dbReference type="PROSITE" id="PS50004">
    <property type="entry name" value="C2"/>
    <property type="match status" value="1"/>
</dbReference>
<name>A0A9Q0MJJ4_9DIPT</name>
<dbReference type="InterPro" id="IPR035892">
    <property type="entry name" value="C2_domain_sf"/>
</dbReference>
<dbReference type="EMBL" id="WJQU01002850">
    <property type="protein sequence ID" value="KAJ6629951.1"/>
    <property type="molecule type" value="Genomic_DNA"/>
</dbReference>